<evidence type="ECO:0000256" key="5">
    <source>
        <dbReference type="SAM" id="MobiDB-lite"/>
    </source>
</evidence>
<dbReference type="Proteomes" id="UP001558613">
    <property type="component" value="Unassembled WGS sequence"/>
</dbReference>
<dbReference type="InterPro" id="IPR013083">
    <property type="entry name" value="Znf_RING/FYVE/PHD"/>
</dbReference>
<comment type="caution">
    <text evidence="8">The sequence shown here is derived from an EMBL/GenBank/DDBJ whole genome shotgun (WGS) entry which is preliminary data.</text>
</comment>
<dbReference type="InterPro" id="IPR034732">
    <property type="entry name" value="EPHD"/>
</dbReference>
<keyword evidence="9" id="KW-1185">Reference proteome</keyword>
<dbReference type="InterPro" id="IPR036259">
    <property type="entry name" value="MFS_trans_sf"/>
</dbReference>
<evidence type="ECO:0000259" key="7">
    <source>
        <dbReference type="PROSITE" id="PS51805"/>
    </source>
</evidence>
<feature type="transmembrane region" description="Helical" evidence="6">
    <location>
        <begin position="310"/>
        <end position="328"/>
    </location>
</feature>
<name>A0ABR3NLA2_9TELE</name>
<feature type="transmembrane region" description="Helical" evidence="6">
    <location>
        <begin position="12"/>
        <end position="31"/>
    </location>
</feature>
<feature type="compositionally biased region" description="Basic residues" evidence="5">
    <location>
        <begin position="836"/>
        <end position="867"/>
    </location>
</feature>
<evidence type="ECO:0000256" key="2">
    <source>
        <dbReference type="ARBA" id="ARBA00022723"/>
    </source>
</evidence>
<protein>
    <recommendedName>
        <fullName evidence="7">PHD-type domain-containing protein</fullName>
    </recommendedName>
</protein>
<feature type="compositionally biased region" description="Low complexity" evidence="5">
    <location>
        <begin position="823"/>
        <end position="835"/>
    </location>
</feature>
<proteinExistence type="predicted"/>
<feature type="region of interest" description="Disordered" evidence="5">
    <location>
        <begin position="529"/>
        <end position="563"/>
    </location>
</feature>
<reference evidence="8 9" key="1">
    <citation type="submission" date="2023-09" db="EMBL/GenBank/DDBJ databases">
        <authorList>
            <person name="Wang M."/>
        </authorList>
    </citation>
    <scope>NUCLEOTIDE SEQUENCE [LARGE SCALE GENOMIC DNA]</scope>
    <source>
        <strain evidence="8">GT-2023</strain>
        <tissue evidence="8">Liver</tissue>
    </source>
</reference>
<keyword evidence="2" id="KW-0479">Metal-binding</keyword>
<feature type="domain" description="PHD-type" evidence="7">
    <location>
        <begin position="1021"/>
        <end position="1143"/>
    </location>
</feature>
<feature type="transmembrane region" description="Helical" evidence="6">
    <location>
        <begin position="278"/>
        <end position="298"/>
    </location>
</feature>
<feature type="transmembrane region" description="Helical" evidence="6">
    <location>
        <begin position="80"/>
        <end position="100"/>
    </location>
</feature>
<dbReference type="SMART" id="SM00249">
    <property type="entry name" value="PHD"/>
    <property type="match status" value="1"/>
</dbReference>
<dbReference type="PANTHER" id="PTHR28658">
    <property type="entry name" value="TRANSMEMBRANE PROTEIN 180"/>
    <property type="match status" value="1"/>
</dbReference>
<dbReference type="PROSITE" id="PS51805">
    <property type="entry name" value="EPHD"/>
    <property type="match status" value="1"/>
</dbReference>
<dbReference type="EMBL" id="JAYMGO010000003">
    <property type="protein sequence ID" value="KAL1277542.1"/>
    <property type="molecule type" value="Genomic_DNA"/>
</dbReference>
<feature type="compositionally biased region" description="Basic residues" evidence="5">
    <location>
        <begin position="878"/>
        <end position="887"/>
    </location>
</feature>
<feature type="region of interest" description="Disordered" evidence="5">
    <location>
        <begin position="794"/>
        <end position="901"/>
    </location>
</feature>
<dbReference type="Pfam" id="PF13771">
    <property type="entry name" value="zf-HC5HC2H"/>
    <property type="match status" value="1"/>
</dbReference>
<feature type="transmembrane region" description="Helical" evidence="6">
    <location>
        <begin position="112"/>
        <end position="137"/>
    </location>
</feature>
<evidence type="ECO:0000256" key="3">
    <source>
        <dbReference type="ARBA" id="ARBA00022771"/>
    </source>
</evidence>
<dbReference type="InterPro" id="IPR040035">
    <property type="entry name" value="TMEM180"/>
</dbReference>
<feature type="compositionally biased region" description="Polar residues" evidence="5">
    <location>
        <begin position="810"/>
        <end position="822"/>
    </location>
</feature>
<feature type="transmembrane region" description="Helical" evidence="6">
    <location>
        <begin position="334"/>
        <end position="358"/>
    </location>
</feature>
<evidence type="ECO:0000313" key="9">
    <source>
        <dbReference type="Proteomes" id="UP001558613"/>
    </source>
</evidence>
<keyword evidence="3" id="KW-0863">Zinc-finger</keyword>
<dbReference type="Pfam" id="PF13347">
    <property type="entry name" value="MFS_2"/>
    <property type="match status" value="1"/>
</dbReference>
<gene>
    <name evidence="8" type="ORF">QQF64_024215</name>
</gene>
<keyword evidence="6" id="KW-0812">Transmembrane</keyword>
<keyword evidence="6" id="KW-1133">Transmembrane helix</keyword>
<evidence type="ECO:0000256" key="6">
    <source>
        <dbReference type="SAM" id="Phobius"/>
    </source>
</evidence>
<keyword evidence="4" id="KW-0862">Zinc</keyword>
<keyword evidence="6" id="KW-0472">Membrane</keyword>
<dbReference type="Gene3D" id="3.30.40.10">
    <property type="entry name" value="Zinc/RING finger domain, C3HC4 (zinc finger)"/>
    <property type="match status" value="1"/>
</dbReference>
<comment type="subcellular location">
    <subcellularLocation>
        <location evidence="1">Membrane</location>
        <topology evidence="1">Multi-pass membrane protein</topology>
    </subcellularLocation>
</comment>
<evidence type="ECO:0000256" key="1">
    <source>
        <dbReference type="ARBA" id="ARBA00004141"/>
    </source>
</evidence>
<feature type="transmembrane region" description="Helical" evidence="6">
    <location>
        <begin position="243"/>
        <end position="266"/>
    </location>
</feature>
<evidence type="ECO:0000313" key="8">
    <source>
        <dbReference type="EMBL" id="KAL1277542.1"/>
    </source>
</evidence>
<feature type="transmembrane region" description="Helical" evidence="6">
    <location>
        <begin position="177"/>
        <end position="200"/>
    </location>
</feature>
<dbReference type="PANTHER" id="PTHR28658:SF1">
    <property type="entry name" value="MAJOR FACILITATOR SUPERFAMILY DOMAIN CONTAINING 13B"/>
    <property type="match status" value="1"/>
</dbReference>
<feature type="transmembrane region" description="Helical" evidence="6">
    <location>
        <begin position="428"/>
        <end position="448"/>
    </location>
</feature>
<sequence length="1157" mass="128057">MRHFAHPAALAYSMTTLGAGMMNSIFSFYYVKLFLNKYKISESAFHQSQVVFMIWNALNDPLFGYLQDNSRVECCSRRRLSILYGAPLYSLAFLLAWFPWRTYEPDDWLSGAHLMVTLCAFDGLLTFVLLAQCALFAEISGHHQNRLRLIKYSQVASLMGSSSVLFCGLISENMDNFAAFQGFSVVVAILACICMLYTGFNSESRFDSKTFEEGSESPEKPPLSVSSVMSMTWQILTNRDFQLFVIMNFFQVFMVAFCNNFTMIFAEHLIPQDVLPSLAKSVMYGAGFICPQLLVLCSQNLLHKFGYYRLILITFYVEAGAAVIMLLLGPSNYYFLALFLTSNMVLVQAAFSLFNLPLADIIDSDLQKHKRSTPLSSMVFGTNALFTKPAQSLAPMLVVSILNQYGYAEMKDIGMAADPSALQSLHSVMFYLVCVVPLCVTALQVLAWRPFSIRESHTIDSNKGTLYFSVMDPLNQADVMHLQESRSSALDLSVGCRQSPLKTNPMEALDLVKKPSWCGITSGSKGVNLSESRYITRPSNPNSPDHPEPGTKHHGASSHSPYSIPLPLINGLPSVAQILSQCPPTDQEFTDDSDYSVEMDNVTCHKKADSVLKNSTLGGRIPRDVFESHPQDILTSCGKTYLSDTGVSQTKGSSCLPQDASAAAYTLRSASSAVEQTAIETLASEYSGAKKTPPCFIEYISSENDSDIVEVPVSNSRCKTPPNCRFRTRSVIVNERTHGRQRTSSVKQEMDCSPKNVNNVCALVEPVFEAHDGRADSESKSLLSWMESVCIPISPEDSDQDMNAAFPKNFPSSSDAENTSVFKSPQSGASSSTSSRPRKTPASKSRKRAKPRPKPKAKPKKPAKRAKAPTGKSATSTAKRRRRKPRKSSGPPSMFSPQEPEIKLKYANHKDEKKDTRPDGFAPYIHMDFSSCTIINFREEDVYSTKKGSQQVVSGVIPKTSCLQLGRVGSDARLQVRRFCCLCGRTGNVEGLGDLHGPYHSSGVLPVCKSDRNGPPVQKQEPDCSDLDSVYSLEDGASQSVKRQRKENCSEGIEESGVCSEHWIHEDCSIWTAGIFLVKGKLYGLEEAIRLAQETVCSFCHRVGATLGCFFKDCPNKYHFPCALQSDSALNEENFTIRCPKHKNKTSRVSVSRLKNR</sequence>
<evidence type="ECO:0000256" key="4">
    <source>
        <dbReference type="ARBA" id="ARBA00022833"/>
    </source>
</evidence>
<dbReference type="SUPFAM" id="SSF103473">
    <property type="entry name" value="MFS general substrate transporter"/>
    <property type="match status" value="1"/>
</dbReference>
<feature type="compositionally biased region" description="Polar residues" evidence="5">
    <location>
        <begin position="529"/>
        <end position="543"/>
    </location>
</feature>
<feature type="transmembrane region" description="Helical" evidence="6">
    <location>
        <begin position="149"/>
        <end position="171"/>
    </location>
</feature>
<dbReference type="InterPro" id="IPR001965">
    <property type="entry name" value="Znf_PHD"/>
</dbReference>
<organism evidence="8 9">
    <name type="scientific">Cirrhinus molitorella</name>
    <name type="common">mud carp</name>
    <dbReference type="NCBI Taxonomy" id="172907"/>
    <lineage>
        <taxon>Eukaryota</taxon>
        <taxon>Metazoa</taxon>
        <taxon>Chordata</taxon>
        <taxon>Craniata</taxon>
        <taxon>Vertebrata</taxon>
        <taxon>Euteleostomi</taxon>
        <taxon>Actinopterygii</taxon>
        <taxon>Neopterygii</taxon>
        <taxon>Teleostei</taxon>
        <taxon>Ostariophysi</taxon>
        <taxon>Cypriniformes</taxon>
        <taxon>Cyprinidae</taxon>
        <taxon>Labeoninae</taxon>
        <taxon>Labeonini</taxon>
        <taxon>Cirrhinus</taxon>
    </lineage>
</organism>
<feature type="compositionally biased region" description="Low complexity" evidence="5">
    <location>
        <begin position="868"/>
        <end position="877"/>
    </location>
</feature>
<accession>A0ABR3NLA2</accession>